<feature type="binding site" evidence="5">
    <location>
        <position position="102"/>
    </location>
    <ligand>
        <name>AMP</name>
        <dbReference type="ChEBI" id="CHEBI:456215"/>
    </ligand>
</feature>
<comment type="pathway">
    <text evidence="5">Purine metabolism; AMP biosynthesis via salvage pathway; AMP from ADP: step 1/1.</text>
</comment>
<dbReference type="GO" id="GO:0005524">
    <property type="term" value="F:ATP binding"/>
    <property type="evidence" value="ECO:0007669"/>
    <property type="project" value="UniProtKB-UniRule"/>
</dbReference>
<dbReference type="HAMAP" id="MF_00235">
    <property type="entry name" value="Adenylate_kinase_Adk"/>
    <property type="match status" value="1"/>
</dbReference>
<proteinExistence type="inferred from homology"/>
<dbReference type="AlphaFoldDB" id="A0A518C1B8"/>
<comment type="similarity">
    <text evidence="5 6">Belongs to the adenylate kinase family.</text>
</comment>
<keyword evidence="1 5" id="KW-0808">Transferase</keyword>
<dbReference type="GO" id="GO:0004017">
    <property type="term" value="F:AMP kinase activity"/>
    <property type="evidence" value="ECO:0007669"/>
    <property type="project" value="UniProtKB-UniRule"/>
</dbReference>
<comment type="caution">
    <text evidence="5">Lacks conserved residue(s) required for the propagation of feature annotation.</text>
</comment>
<comment type="subunit">
    <text evidence="5 7">Monomer.</text>
</comment>
<comment type="function">
    <text evidence="5">Catalyzes the reversible transfer of the terminal phosphate group between ATP and AMP. Plays an important role in cellular energy homeostasis and in adenine nucleotide metabolism.</text>
</comment>
<protein>
    <recommendedName>
        <fullName evidence="5 7">Adenylate kinase</fullName>
        <shortName evidence="5">AK</shortName>
        <ecNumber evidence="5 7">2.7.4.3</ecNumber>
    </recommendedName>
    <alternativeName>
        <fullName evidence="5">ATP-AMP transphosphorylase</fullName>
    </alternativeName>
    <alternativeName>
        <fullName evidence="5">ATP:AMP phosphotransferase</fullName>
    </alternativeName>
    <alternativeName>
        <fullName evidence="5">Adenylate monophosphate kinase</fullName>
    </alternativeName>
</protein>
<evidence type="ECO:0000256" key="5">
    <source>
        <dbReference type="HAMAP-Rule" id="MF_00235"/>
    </source>
</evidence>
<dbReference type="InterPro" id="IPR033690">
    <property type="entry name" value="Adenylat_kinase_CS"/>
</dbReference>
<feature type="binding site" evidence="5">
    <location>
        <position position="133"/>
    </location>
    <ligand>
        <name>ATP</name>
        <dbReference type="ChEBI" id="CHEBI:30616"/>
    </ligand>
</feature>
<sequence>MSLYKSMLLFGAPGSGKGTQGAILGRIPGFYHCSCGDVFRSIDLHSDLGKVFYEYSSRGELVPDEVTVQMWAKVIHAHSVLSQYKPHVDLLILDGIPRTLRQAELMDEHIEVLKIVHLECDNEEEMFDRLRKRALKANRHDDADERVIRNRWKVYEEETAPVLDHYPSEKIISVNSLGSPAEILHDILEVVTPIQQEHFAAFSG</sequence>
<evidence type="ECO:0000256" key="3">
    <source>
        <dbReference type="ARBA" id="ARBA00022741"/>
    </source>
</evidence>
<dbReference type="InterPro" id="IPR000850">
    <property type="entry name" value="Adenylat/UMP-CMP_kin"/>
</dbReference>
<keyword evidence="4 5" id="KW-0418">Kinase</keyword>
<keyword evidence="3 5" id="KW-0547">Nucleotide-binding</keyword>
<dbReference type="EMBL" id="CP036280">
    <property type="protein sequence ID" value="QDU73008.1"/>
    <property type="molecule type" value="Genomic_DNA"/>
</dbReference>
<gene>
    <name evidence="5 8" type="primary">adk</name>
    <name evidence="8" type="ORF">Pan265_28860</name>
</gene>
<keyword evidence="9" id="KW-1185">Reference proteome</keyword>
<dbReference type="UniPathway" id="UPA00588">
    <property type="reaction ID" value="UER00649"/>
</dbReference>
<comment type="subcellular location">
    <subcellularLocation>
        <location evidence="5 7">Cytoplasm</location>
    </subcellularLocation>
</comment>
<evidence type="ECO:0000256" key="7">
    <source>
        <dbReference type="RuleBase" id="RU003331"/>
    </source>
</evidence>
<feature type="binding site" evidence="5">
    <location>
        <position position="151"/>
    </location>
    <ligand>
        <name>AMP</name>
        <dbReference type="ChEBI" id="CHEBI:456215"/>
    </ligand>
</feature>
<evidence type="ECO:0000256" key="1">
    <source>
        <dbReference type="ARBA" id="ARBA00022679"/>
    </source>
</evidence>
<feature type="binding site" evidence="5">
    <location>
        <position position="40"/>
    </location>
    <ligand>
        <name>AMP</name>
        <dbReference type="ChEBI" id="CHEBI:456215"/>
    </ligand>
</feature>
<evidence type="ECO:0000313" key="9">
    <source>
        <dbReference type="Proteomes" id="UP000320386"/>
    </source>
</evidence>
<feature type="binding site" evidence="5">
    <location>
        <position position="139"/>
    </location>
    <ligand>
        <name>AMP</name>
        <dbReference type="ChEBI" id="CHEBI:456215"/>
    </ligand>
</feature>
<evidence type="ECO:0000256" key="2">
    <source>
        <dbReference type="ARBA" id="ARBA00022727"/>
    </source>
</evidence>
<dbReference type="EC" id="2.7.4.3" evidence="5 7"/>
<feature type="binding site" evidence="5">
    <location>
        <begin position="14"/>
        <end position="19"/>
    </location>
    <ligand>
        <name>ATP</name>
        <dbReference type="ChEBI" id="CHEBI:30616"/>
    </ligand>
</feature>
<dbReference type="Gene3D" id="3.40.50.300">
    <property type="entry name" value="P-loop containing nucleotide triphosphate hydrolases"/>
    <property type="match status" value="1"/>
</dbReference>
<comment type="catalytic activity">
    <reaction evidence="5 7">
        <text>AMP + ATP = 2 ADP</text>
        <dbReference type="Rhea" id="RHEA:12973"/>
        <dbReference type="ChEBI" id="CHEBI:30616"/>
        <dbReference type="ChEBI" id="CHEBI:456215"/>
        <dbReference type="ChEBI" id="CHEBI:456216"/>
        <dbReference type="EC" id="2.7.4.3"/>
    </reaction>
</comment>
<dbReference type="InterPro" id="IPR027417">
    <property type="entry name" value="P-loop_NTPase"/>
</dbReference>
<evidence type="ECO:0000256" key="4">
    <source>
        <dbReference type="ARBA" id="ARBA00022777"/>
    </source>
</evidence>
<dbReference type="KEGG" id="mcad:Pan265_28860"/>
<evidence type="ECO:0000313" key="8">
    <source>
        <dbReference type="EMBL" id="QDU73008.1"/>
    </source>
</evidence>
<feature type="binding site" evidence="5">
    <location>
        <position position="178"/>
    </location>
    <ligand>
        <name>ATP</name>
        <dbReference type="ChEBI" id="CHEBI:30616"/>
    </ligand>
</feature>
<keyword evidence="5 7" id="KW-0067">ATP-binding</keyword>
<dbReference type="GO" id="GO:0044209">
    <property type="term" value="P:AMP salvage"/>
    <property type="evidence" value="ECO:0007669"/>
    <property type="project" value="UniProtKB-UniRule"/>
</dbReference>
<name>A0A518C1B8_9BACT</name>
<feature type="binding site" evidence="5">
    <location>
        <begin position="60"/>
        <end position="62"/>
    </location>
    <ligand>
        <name>AMP</name>
        <dbReference type="ChEBI" id="CHEBI:456215"/>
    </ligand>
</feature>
<dbReference type="GO" id="GO:0005737">
    <property type="term" value="C:cytoplasm"/>
    <property type="evidence" value="ECO:0007669"/>
    <property type="project" value="UniProtKB-SubCell"/>
</dbReference>
<comment type="domain">
    <text evidence="5">Consists of three domains, a large central CORE domain and two small peripheral domains, NMPbind and LID, which undergo movements during catalysis. The LID domain closes over the site of phosphoryl transfer upon ATP binding. Assembling and dissambling the active center during each catalytic cycle provides an effective means to prevent ATP hydrolysis.</text>
</comment>
<evidence type="ECO:0000256" key="6">
    <source>
        <dbReference type="RuleBase" id="RU003330"/>
    </source>
</evidence>
<dbReference type="PRINTS" id="PR00094">
    <property type="entry name" value="ADENYLTKNASE"/>
</dbReference>
<accession>A0A518C1B8</accession>
<dbReference type="PROSITE" id="PS00113">
    <property type="entry name" value="ADENYLATE_KINASE"/>
    <property type="match status" value="1"/>
</dbReference>
<dbReference type="RefSeq" id="WP_236254493.1">
    <property type="nucleotide sequence ID" value="NZ_CP036280.1"/>
</dbReference>
<dbReference type="CDD" id="cd01428">
    <property type="entry name" value="ADK"/>
    <property type="match status" value="1"/>
</dbReference>
<organism evidence="8 9">
    <name type="scientific">Mucisphaera calidilacus</name>
    <dbReference type="NCBI Taxonomy" id="2527982"/>
    <lineage>
        <taxon>Bacteria</taxon>
        <taxon>Pseudomonadati</taxon>
        <taxon>Planctomycetota</taxon>
        <taxon>Phycisphaerae</taxon>
        <taxon>Phycisphaerales</taxon>
        <taxon>Phycisphaeraceae</taxon>
        <taxon>Mucisphaera</taxon>
    </lineage>
</organism>
<dbReference type="Proteomes" id="UP000320386">
    <property type="component" value="Chromosome"/>
</dbReference>
<keyword evidence="5" id="KW-0963">Cytoplasm</keyword>
<dbReference type="SUPFAM" id="SSF52540">
    <property type="entry name" value="P-loop containing nucleoside triphosphate hydrolases"/>
    <property type="match status" value="1"/>
</dbReference>
<keyword evidence="2 5" id="KW-0545">Nucleotide biosynthesis</keyword>
<dbReference type="PANTHER" id="PTHR23359">
    <property type="entry name" value="NUCLEOTIDE KINASE"/>
    <property type="match status" value="1"/>
</dbReference>
<dbReference type="Pfam" id="PF00406">
    <property type="entry name" value="ADK"/>
    <property type="match status" value="1"/>
</dbReference>
<reference evidence="8 9" key="1">
    <citation type="submission" date="2019-02" db="EMBL/GenBank/DDBJ databases">
        <title>Deep-cultivation of Planctomycetes and their phenomic and genomic characterization uncovers novel biology.</title>
        <authorList>
            <person name="Wiegand S."/>
            <person name="Jogler M."/>
            <person name="Boedeker C."/>
            <person name="Pinto D."/>
            <person name="Vollmers J."/>
            <person name="Rivas-Marin E."/>
            <person name="Kohn T."/>
            <person name="Peeters S.H."/>
            <person name="Heuer A."/>
            <person name="Rast P."/>
            <person name="Oberbeckmann S."/>
            <person name="Bunk B."/>
            <person name="Jeske O."/>
            <person name="Meyerdierks A."/>
            <person name="Storesund J.E."/>
            <person name="Kallscheuer N."/>
            <person name="Luecker S."/>
            <person name="Lage O.M."/>
            <person name="Pohl T."/>
            <person name="Merkel B.J."/>
            <person name="Hornburger P."/>
            <person name="Mueller R.-W."/>
            <person name="Bruemmer F."/>
            <person name="Labrenz M."/>
            <person name="Spormann A.M."/>
            <person name="Op den Camp H."/>
            <person name="Overmann J."/>
            <person name="Amann R."/>
            <person name="Jetten M.S.M."/>
            <person name="Mascher T."/>
            <person name="Medema M.H."/>
            <person name="Devos D.P."/>
            <person name="Kaster A.-K."/>
            <person name="Ovreas L."/>
            <person name="Rohde M."/>
            <person name="Galperin M.Y."/>
            <person name="Jogler C."/>
        </authorList>
    </citation>
    <scope>NUCLEOTIDE SEQUENCE [LARGE SCALE GENOMIC DNA]</scope>
    <source>
        <strain evidence="8 9">Pan265</strain>
    </source>
</reference>